<feature type="compositionally biased region" description="Basic and acidic residues" evidence="7">
    <location>
        <begin position="12"/>
        <end position="28"/>
    </location>
</feature>
<protein>
    <submittedName>
        <fullName evidence="8">Very short patch repair endonuclease</fullName>
    </submittedName>
</protein>
<dbReference type="RefSeq" id="WP_317275890.1">
    <property type="nucleotide sequence ID" value="NZ_JAWJWH010000003.1"/>
</dbReference>
<dbReference type="InterPro" id="IPR004603">
    <property type="entry name" value="DNA_mismatch_endonuc_vsr"/>
</dbReference>
<keyword evidence="1" id="KW-0540">Nuclease</keyword>
<evidence type="ECO:0000313" key="8">
    <source>
        <dbReference type="EMBL" id="MDV4185398.1"/>
    </source>
</evidence>
<evidence type="ECO:0000256" key="2">
    <source>
        <dbReference type="ARBA" id="ARBA00022759"/>
    </source>
</evidence>
<evidence type="ECO:0000313" key="9">
    <source>
        <dbReference type="Proteomes" id="UP001187203"/>
    </source>
</evidence>
<evidence type="ECO:0000256" key="4">
    <source>
        <dbReference type="ARBA" id="ARBA00022801"/>
    </source>
</evidence>
<feature type="region of interest" description="Disordered" evidence="7">
    <location>
        <begin position="1"/>
        <end position="31"/>
    </location>
</feature>
<accession>A0ABU3YHR9</accession>
<keyword evidence="3" id="KW-0227">DNA damage</keyword>
<keyword evidence="4" id="KW-0378">Hydrolase</keyword>
<organism evidence="8 9">
    <name type="scientific">Rhizobium brockwellii</name>
    <dbReference type="NCBI Taxonomy" id="3019932"/>
    <lineage>
        <taxon>Bacteria</taxon>
        <taxon>Pseudomonadati</taxon>
        <taxon>Pseudomonadota</taxon>
        <taxon>Alphaproteobacteria</taxon>
        <taxon>Hyphomicrobiales</taxon>
        <taxon>Rhizobiaceae</taxon>
        <taxon>Rhizobium/Agrobacterium group</taxon>
        <taxon>Rhizobium</taxon>
    </lineage>
</organism>
<comment type="caution">
    <text evidence="8">The sequence shown here is derived from an EMBL/GenBank/DDBJ whole genome shotgun (WGS) entry which is preliminary data.</text>
</comment>
<evidence type="ECO:0000256" key="6">
    <source>
        <dbReference type="ARBA" id="ARBA00029466"/>
    </source>
</evidence>
<evidence type="ECO:0000256" key="7">
    <source>
        <dbReference type="SAM" id="MobiDB-lite"/>
    </source>
</evidence>
<dbReference type="InterPro" id="IPR011335">
    <property type="entry name" value="Restrct_endonuc-II-like"/>
</dbReference>
<dbReference type="Pfam" id="PF03852">
    <property type="entry name" value="Vsr"/>
    <property type="match status" value="1"/>
</dbReference>
<evidence type="ECO:0000256" key="5">
    <source>
        <dbReference type="ARBA" id="ARBA00023204"/>
    </source>
</evidence>
<sequence>MRSGSSRSNHGAGDRKPKLKPTDVHSPDVRSFNMSRIRSVNTAPEMLIRRGLHARGRRFRLHAPDIPGRPDLLFPKHRATLFVHGCFWHGHTCPLFRMPASRTEFWMKKIGANKLRDQRASQELVERGWRVLVVWECSIRGRAKRPAGEVLDMCERFLEDDIASMEIAGRWE</sequence>
<name>A0ABU3YHR9_9HYPH</name>
<keyword evidence="2 8" id="KW-0255">Endonuclease</keyword>
<evidence type="ECO:0000256" key="3">
    <source>
        <dbReference type="ARBA" id="ARBA00022763"/>
    </source>
</evidence>
<comment type="similarity">
    <text evidence="6">Belongs to the Vsr family.</text>
</comment>
<reference evidence="9" key="1">
    <citation type="journal article" date="2023" name="Int. J. Mol. Sci.">
        <title>Genomic and Metabolic Characterization of Plant Growth-Promoting Rhizobacteria Isolated from Nodules of Clovers Grown in Non-Farmed Soil.</title>
        <authorList>
            <person name="Wojcik M."/>
            <person name="Koper P."/>
            <person name="Zebracki K."/>
            <person name="Marczak M."/>
            <person name="Mazur A."/>
        </authorList>
    </citation>
    <scope>NUCLEOTIDE SEQUENCE [LARGE SCALE GENOMIC DNA]</scope>
    <source>
        <strain evidence="9">KB12</strain>
    </source>
</reference>
<dbReference type="Proteomes" id="UP001187203">
    <property type="component" value="Unassembled WGS sequence"/>
</dbReference>
<dbReference type="Gene3D" id="3.40.960.10">
    <property type="entry name" value="VSR Endonuclease"/>
    <property type="match status" value="1"/>
</dbReference>
<keyword evidence="5" id="KW-0234">DNA repair</keyword>
<evidence type="ECO:0000256" key="1">
    <source>
        <dbReference type="ARBA" id="ARBA00022722"/>
    </source>
</evidence>
<dbReference type="CDD" id="cd00221">
    <property type="entry name" value="Vsr"/>
    <property type="match status" value="1"/>
</dbReference>
<keyword evidence="9" id="KW-1185">Reference proteome</keyword>
<dbReference type="EMBL" id="JAWJWI010000003">
    <property type="protein sequence ID" value="MDV4185398.1"/>
    <property type="molecule type" value="Genomic_DNA"/>
</dbReference>
<gene>
    <name evidence="8" type="ORF">R1523_07795</name>
</gene>
<dbReference type="GO" id="GO:0004519">
    <property type="term" value="F:endonuclease activity"/>
    <property type="evidence" value="ECO:0007669"/>
    <property type="project" value="UniProtKB-KW"/>
</dbReference>
<proteinExistence type="inferred from homology"/>
<dbReference type="SUPFAM" id="SSF52980">
    <property type="entry name" value="Restriction endonuclease-like"/>
    <property type="match status" value="1"/>
</dbReference>
<dbReference type="NCBIfam" id="TIGR00632">
    <property type="entry name" value="vsr"/>
    <property type="match status" value="1"/>
</dbReference>